<dbReference type="InterPro" id="IPR001647">
    <property type="entry name" value="HTH_TetR"/>
</dbReference>
<dbReference type="Proteomes" id="UP000274327">
    <property type="component" value="Unassembled WGS sequence"/>
</dbReference>
<dbReference type="PANTHER" id="PTHR30055">
    <property type="entry name" value="HTH-TYPE TRANSCRIPTIONAL REGULATOR RUTR"/>
    <property type="match status" value="1"/>
</dbReference>
<dbReference type="EMBL" id="QOCI01000007">
    <property type="protein sequence ID" value="RRR18420.1"/>
    <property type="molecule type" value="Genomic_DNA"/>
</dbReference>
<dbReference type="Gene3D" id="1.10.357.10">
    <property type="entry name" value="Tetracycline Repressor, domain 2"/>
    <property type="match status" value="1"/>
</dbReference>
<dbReference type="InterPro" id="IPR009057">
    <property type="entry name" value="Homeodomain-like_sf"/>
</dbReference>
<dbReference type="AlphaFoldDB" id="A0A3R8SPK4"/>
<sequence length="212" mass="23029">MENDEPDDRADDPAGASADAARVDARPAAQPAPQRDKERTRAAILDAAASMIVEHGSGVSLADIARRAGVSKGALTHHFPHRLELEKALVRRSNEQFWADVHALVDLSENRPGKLLRAYVRALTAPDSRAAEIFSPSSLLTVLGDRPGMEELVDEDAARWREALSVDGFDPAQALVVRLASEGLAMNMGTPYATEQERELAHARLLELAEPR</sequence>
<evidence type="ECO:0000256" key="2">
    <source>
        <dbReference type="ARBA" id="ARBA00023125"/>
    </source>
</evidence>
<evidence type="ECO:0000313" key="8">
    <source>
        <dbReference type="Proteomes" id="UP000274327"/>
    </source>
</evidence>
<dbReference type="SUPFAM" id="SSF46689">
    <property type="entry name" value="Homeodomain-like"/>
    <property type="match status" value="1"/>
</dbReference>
<organism evidence="7 8">
    <name type="scientific">Brachybacterium paraconglomeratum</name>
    <dbReference type="NCBI Taxonomy" id="173362"/>
    <lineage>
        <taxon>Bacteria</taxon>
        <taxon>Bacillati</taxon>
        <taxon>Actinomycetota</taxon>
        <taxon>Actinomycetes</taxon>
        <taxon>Micrococcales</taxon>
        <taxon>Dermabacteraceae</taxon>
        <taxon>Brachybacterium</taxon>
    </lineage>
</organism>
<evidence type="ECO:0000259" key="6">
    <source>
        <dbReference type="PROSITE" id="PS50977"/>
    </source>
</evidence>
<dbReference type="InterPro" id="IPR050109">
    <property type="entry name" value="HTH-type_TetR-like_transc_reg"/>
</dbReference>
<evidence type="ECO:0000256" key="4">
    <source>
        <dbReference type="PROSITE-ProRule" id="PRU00335"/>
    </source>
</evidence>
<dbReference type="InterPro" id="IPR041479">
    <property type="entry name" value="TetR_CgmR_C"/>
</dbReference>
<keyword evidence="3" id="KW-0804">Transcription</keyword>
<keyword evidence="1" id="KW-0805">Transcription regulation</keyword>
<dbReference type="GeneID" id="78121240"/>
<dbReference type="GO" id="GO:0000976">
    <property type="term" value="F:transcription cis-regulatory region binding"/>
    <property type="evidence" value="ECO:0007669"/>
    <property type="project" value="TreeGrafter"/>
</dbReference>
<feature type="compositionally biased region" description="Low complexity" evidence="5">
    <location>
        <begin position="13"/>
        <end position="33"/>
    </location>
</feature>
<feature type="domain" description="HTH tetR-type" evidence="6">
    <location>
        <begin position="38"/>
        <end position="97"/>
    </location>
</feature>
<proteinExistence type="predicted"/>
<evidence type="ECO:0000256" key="3">
    <source>
        <dbReference type="ARBA" id="ARBA00023163"/>
    </source>
</evidence>
<feature type="region of interest" description="Disordered" evidence="5">
    <location>
        <begin position="1"/>
        <end position="39"/>
    </location>
</feature>
<evidence type="ECO:0000256" key="1">
    <source>
        <dbReference type="ARBA" id="ARBA00023015"/>
    </source>
</evidence>
<keyword evidence="2 4" id="KW-0238">DNA-binding</keyword>
<dbReference type="PANTHER" id="PTHR30055:SF234">
    <property type="entry name" value="HTH-TYPE TRANSCRIPTIONAL REGULATOR BETI"/>
    <property type="match status" value="1"/>
</dbReference>
<dbReference type="PRINTS" id="PR00455">
    <property type="entry name" value="HTHTETR"/>
</dbReference>
<dbReference type="GO" id="GO:0003700">
    <property type="term" value="F:DNA-binding transcription factor activity"/>
    <property type="evidence" value="ECO:0007669"/>
    <property type="project" value="TreeGrafter"/>
</dbReference>
<protein>
    <submittedName>
        <fullName evidence="7">TetR/AcrR family transcriptional regulator</fullName>
    </submittedName>
</protein>
<gene>
    <name evidence="7" type="ORF">DS079_09430</name>
</gene>
<accession>A0A3R8SPK4</accession>
<comment type="caution">
    <text evidence="7">The sequence shown here is derived from an EMBL/GenBank/DDBJ whole genome shotgun (WGS) entry which is preliminary data.</text>
</comment>
<evidence type="ECO:0000313" key="7">
    <source>
        <dbReference type="EMBL" id="RRR18420.1"/>
    </source>
</evidence>
<dbReference type="RefSeq" id="WP_126986863.1">
    <property type="nucleotide sequence ID" value="NZ_ML133855.1"/>
</dbReference>
<keyword evidence="8" id="KW-1185">Reference proteome</keyword>
<feature type="DNA-binding region" description="H-T-H motif" evidence="4">
    <location>
        <begin position="60"/>
        <end position="79"/>
    </location>
</feature>
<feature type="compositionally biased region" description="Acidic residues" evidence="5">
    <location>
        <begin position="1"/>
        <end position="10"/>
    </location>
</feature>
<reference evidence="7 8" key="1">
    <citation type="submission" date="2018-07" db="EMBL/GenBank/DDBJ databases">
        <title>Brachybacteriurn paraconglorneratum KCTC 9916.</title>
        <authorList>
            <person name="Li Y."/>
        </authorList>
    </citation>
    <scope>NUCLEOTIDE SEQUENCE [LARGE SCALE GENOMIC DNA]</scope>
    <source>
        <strain evidence="7 8">KCTC 9916</strain>
    </source>
</reference>
<dbReference type="PROSITE" id="PS50977">
    <property type="entry name" value="HTH_TETR_2"/>
    <property type="match status" value="1"/>
</dbReference>
<name>A0A3R8SPK4_9MICO</name>
<evidence type="ECO:0000256" key="5">
    <source>
        <dbReference type="SAM" id="MobiDB-lite"/>
    </source>
</evidence>
<dbReference type="Pfam" id="PF17937">
    <property type="entry name" value="TetR_C_28"/>
    <property type="match status" value="1"/>
</dbReference>
<dbReference type="Pfam" id="PF00440">
    <property type="entry name" value="TetR_N"/>
    <property type="match status" value="1"/>
</dbReference>